<dbReference type="InterPro" id="IPR000595">
    <property type="entry name" value="cNMP-bd_dom"/>
</dbReference>
<name>A0ABU4IQR2_9VIBR</name>
<sequence>MENTFRTDLAHYGFSAEDIEALVDIATPLDLPTRHILSHQGEVATHIYFVLEGICHASYLTDKGKSFSKEFYWESDWVIGFESLIKQEPLPYLLETLSPVSLMCLPIQTLFEWHKSRHPVYIKLLETKLLHKENKERLMLLYTPEERYQLFRHHYPELLARLADYHVAAYLGITPISLSRIKKRLDPPLTQSLFKSP</sequence>
<evidence type="ECO:0000313" key="2">
    <source>
        <dbReference type="EMBL" id="MDW6091741.1"/>
    </source>
</evidence>
<reference evidence="2 3" key="1">
    <citation type="submission" date="2023-11" db="EMBL/GenBank/DDBJ databases">
        <title>Plant-associative lifestyle of Vibrio porteresiae and its evolutionary dynamics.</title>
        <authorList>
            <person name="Rameshkumar N."/>
            <person name="Kirti K."/>
        </authorList>
    </citation>
    <scope>NUCLEOTIDE SEQUENCE [LARGE SCALE GENOMIC DNA]</scope>
    <source>
        <strain evidence="2 3">MSSRF7</strain>
    </source>
</reference>
<dbReference type="Pfam" id="PF00027">
    <property type="entry name" value="cNMP_binding"/>
    <property type="match status" value="1"/>
</dbReference>
<organism evidence="2 3">
    <name type="scientific">Vibrio rhizosphaerae</name>
    <dbReference type="NCBI Taxonomy" id="398736"/>
    <lineage>
        <taxon>Bacteria</taxon>
        <taxon>Pseudomonadati</taxon>
        <taxon>Pseudomonadota</taxon>
        <taxon>Gammaproteobacteria</taxon>
        <taxon>Vibrionales</taxon>
        <taxon>Vibrionaceae</taxon>
        <taxon>Vibrio</taxon>
    </lineage>
</organism>
<protein>
    <submittedName>
        <fullName evidence="2">Crp/Fnr family transcriptional regulator</fullName>
    </submittedName>
</protein>
<evidence type="ECO:0000259" key="1">
    <source>
        <dbReference type="Pfam" id="PF00027"/>
    </source>
</evidence>
<gene>
    <name evidence="2" type="ORF">SBX64_04120</name>
</gene>
<dbReference type="InterPro" id="IPR014710">
    <property type="entry name" value="RmlC-like_jellyroll"/>
</dbReference>
<dbReference type="CDD" id="cd00038">
    <property type="entry name" value="CAP_ED"/>
    <property type="match status" value="1"/>
</dbReference>
<proteinExistence type="predicted"/>
<dbReference type="Proteomes" id="UP001279860">
    <property type="component" value="Unassembled WGS sequence"/>
</dbReference>
<dbReference type="Gene3D" id="2.60.120.10">
    <property type="entry name" value="Jelly Rolls"/>
    <property type="match status" value="1"/>
</dbReference>
<dbReference type="EMBL" id="JAWRCP010000001">
    <property type="protein sequence ID" value="MDW6091741.1"/>
    <property type="molecule type" value="Genomic_DNA"/>
</dbReference>
<feature type="domain" description="Cyclic nucleotide-binding" evidence="1">
    <location>
        <begin position="31"/>
        <end position="112"/>
    </location>
</feature>
<dbReference type="InterPro" id="IPR018490">
    <property type="entry name" value="cNMP-bd_dom_sf"/>
</dbReference>
<dbReference type="SUPFAM" id="SSF51206">
    <property type="entry name" value="cAMP-binding domain-like"/>
    <property type="match status" value="1"/>
</dbReference>
<dbReference type="RefSeq" id="WP_051680385.1">
    <property type="nucleotide sequence ID" value="NZ_AP024903.1"/>
</dbReference>
<evidence type="ECO:0000313" key="3">
    <source>
        <dbReference type="Proteomes" id="UP001279860"/>
    </source>
</evidence>
<comment type="caution">
    <text evidence="2">The sequence shown here is derived from an EMBL/GenBank/DDBJ whole genome shotgun (WGS) entry which is preliminary data.</text>
</comment>
<accession>A0ABU4IQR2</accession>
<keyword evidence="3" id="KW-1185">Reference proteome</keyword>